<reference evidence="3 4" key="1">
    <citation type="submission" date="2016-09" db="EMBL/GenBank/DDBJ databases">
        <title>Extensive genetic diversity and differential bi-allelic expression allows diatom success in the polar Southern Ocean.</title>
        <authorList>
            <consortium name="DOE Joint Genome Institute"/>
            <person name="Mock T."/>
            <person name="Otillar R.P."/>
            <person name="Strauss J."/>
            <person name="Dupont C."/>
            <person name="Frickenhaus S."/>
            <person name="Maumus F."/>
            <person name="Mcmullan M."/>
            <person name="Sanges R."/>
            <person name="Schmutz J."/>
            <person name="Toseland A."/>
            <person name="Valas R."/>
            <person name="Veluchamy A."/>
            <person name="Ward B.J."/>
            <person name="Allen A."/>
            <person name="Barry K."/>
            <person name="Falciatore A."/>
            <person name="Ferrante M."/>
            <person name="Fortunato A.E."/>
            <person name="Gloeckner G."/>
            <person name="Gruber A."/>
            <person name="Hipkin R."/>
            <person name="Janech M."/>
            <person name="Kroth P."/>
            <person name="Leese F."/>
            <person name="Lindquist E."/>
            <person name="Lyon B.R."/>
            <person name="Martin J."/>
            <person name="Mayer C."/>
            <person name="Parker M."/>
            <person name="Quesneville H."/>
            <person name="Raymond J."/>
            <person name="Uhlig C."/>
            <person name="Valentin K.U."/>
            <person name="Worden A.Z."/>
            <person name="Armbrust E.V."/>
            <person name="Bowler C."/>
            <person name="Green B."/>
            <person name="Moulton V."/>
            <person name="Van Oosterhout C."/>
            <person name="Grigoriev I."/>
        </authorList>
    </citation>
    <scope>NUCLEOTIDE SEQUENCE [LARGE SCALE GENOMIC DNA]</scope>
    <source>
        <strain evidence="3 4">CCMP1102</strain>
    </source>
</reference>
<dbReference type="InParanoid" id="A0A1E7FN07"/>
<feature type="compositionally biased region" description="Acidic residues" evidence="1">
    <location>
        <begin position="477"/>
        <end position="486"/>
    </location>
</feature>
<gene>
    <name evidence="3" type="ORF">FRACYDRAFT_237473</name>
</gene>
<feature type="transmembrane region" description="Helical" evidence="2">
    <location>
        <begin position="287"/>
        <end position="306"/>
    </location>
</feature>
<dbReference type="Proteomes" id="UP000095751">
    <property type="component" value="Unassembled WGS sequence"/>
</dbReference>
<name>A0A1E7FN07_9STRA</name>
<feature type="transmembrane region" description="Helical" evidence="2">
    <location>
        <begin position="259"/>
        <end position="280"/>
    </location>
</feature>
<feature type="transmembrane region" description="Helical" evidence="2">
    <location>
        <begin position="203"/>
        <end position="224"/>
    </location>
</feature>
<organism evidence="3 4">
    <name type="scientific">Fragilariopsis cylindrus CCMP1102</name>
    <dbReference type="NCBI Taxonomy" id="635003"/>
    <lineage>
        <taxon>Eukaryota</taxon>
        <taxon>Sar</taxon>
        <taxon>Stramenopiles</taxon>
        <taxon>Ochrophyta</taxon>
        <taxon>Bacillariophyta</taxon>
        <taxon>Bacillariophyceae</taxon>
        <taxon>Bacillariophycidae</taxon>
        <taxon>Bacillariales</taxon>
        <taxon>Bacillariaceae</taxon>
        <taxon>Fragilariopsis</taxon>
    </lineage>
</organism>
<feature type="region of interest" description="Disordered" evidence="1">
    <location>
        <begin position="519"/>
        <end position="548"/>
    </location>
</feature>
<dbReference type="OrthoDB" id="46767at2759"/>
<keyword evidence="4" id="KW-1185">Reference proteome</keyword>
<dbReference type="EMBL" id="KV784356">
    <property type="protein sequence ID" value="OEU19183.1"/>
    <property type="molecule type" value="Genomic_DNA"/>
</dbReference>
<keyword evidence="2" id="KW-0472">Membrane</keyword>
<feature type="transmembrane region" description="Helical" evidence="2">
    <location>
        <begin position="349"/>
        <end position="369"/>
    </location>
</feature>
<dbReference type="AlphaFoldDB" id="A0A1E7FN07"/>
<evidence type="ECO:0000313" key="3">
    <source>
        <dbReference type="EMBL" id="OEU19183.1"/>
    </source>
</evidence>
<evidence type="ECO:0000256" key="1">
    <source>
        <dbReference type="SAM" id="MobiDB-lite"/>
    </source>
</evidence>
<sequence length="548" mass="61156">MFRVVVATASLIGIAALSISIIGYDPSLIIGCDDRSFNSNKNNLFVVDAFVTTTSKSKLKSNRRQRERIRRRRGNFSNQLSSSSLSRRKESSSQLEMVLPHFGNFEFIESANAATTMTNILPFKGIANQFQGSTNNVPVVLQLKDYAPQATNLFNNMKLPASIVTAGMISLGFATSFPELPRDTVERVYSPELRERCEGLKRLHIVVALVAVTSELIVVLFAAVEVNQLTERLYEPALSVWDLIQRDCDLAWSAVNSHFVLGIIGFVTMLAIRAYVMLIASSASNELMTASLTGITASLCLMISIVNRGVESGGGTTDARYGSTILDLFVHYAELLFKSAINVNDPGPLQFSAICLQAISFFFLLNVLLLDNGKMDYNYCDDDSCSIDNMLLIENNENDNENETNTKDDTNDEDIKYLNSLTRINGNSTTTTTAAAAIDIEDEDSDGEEFVDDRTTVYKAVVEEEVKLVDNVVEVKAEEEENEDIDNDNHNNNHEDYEELTENEIKVQKIILKLKDEAERRKNDPSIELLEEEERRRKDDNDSSSIFS</sequence>
<accession>A0A1E7FN07</accession>
<keyword evidence="2" id="KW-1133">Transmembrane helix</keyword>
<proteinExistence type="predicted"/>
<feature type="region of interest" description="Disordered" evidence="1">
    <location>
        <begin position="477"/>
        <end position="502"/>
    </location>
</feature>
<keyword evidence="2" id="KW-0812">Transmembrane</keyword>
<evidence type="ECO:0000256" key="2">
    <source>
        <dbReference type="SAM" id="Phobius"/>
    </source>
</evidence>
<dbReference type="KEGG" id="fcy:FRACYDRAFT_237473"/>
<evidence type="ECO:0000313" key="4">
    <source>
        <dbReference type="Proteomes" id="UP000095751"/>
    </source>
</evidence>
<protein>
    <submittedName>
        <fullName evidence="3">Uncharacterized protein</fullName>
    </submittedName>
</protein>